<proteinExistence type="predicted"/>
<protein>
    <submittedName>
        <fullName evidence="1">Bud site selection protein bud4</fullName>
    </submittedName>
</protein>
<reference evidence="1" key="1">
    <citation type="submission" date="2022-07" db="EMBL/GenBank/DDBJ databases">
        <title>Phylogenomic reconstructions and comparative analyses of Kickxellomycotina fungi.</title>
        <authorList>
            <person name="Reynolds N.K."/>
            <person name="Stajich J.E."/>
            <person name="Barry K."/>
            <person name="Grigoriev I.V."/>
            <person name="Crous P."/>
            <person name="Smith M.E."/>
        </authorList>
    </citation>
    <scope>NUCLEOTIDE SEQUENCE</scope>
    <source>
        <strain evidence="1">CBS 102833</strain>
    </source>
</reference>
<feature type="non-terminal residue" evidence="1">
    <location>
        <position position="1"/>
    </location>
</feature>
<gene>
    <name evidence="1" type="primary">BUD4</name>
    <name evidence="1" type="ORF">H4S07_000895</name>
</gene>
<sequence length="2536" mass="271200">SESANYYPGDEVDDISDDAHASAIAQPLGSGAQFVESELEMEMLEQFSDEEDEDACETSYIRRFGDMSRSALVSQRGLAEEAMLHNGDLSNTYENEDDEYDNLPDNASVASSCDRGSLGLGLGGSKSSLTKKSPETAPPRQRVFEGKSNAQGEQARPASRGSMMSGASDMAYGQQQQQPLSSTHSVMSYHTANDGGPAADEETGERDMGDDYMNATVRIKVDRNSIDDDQIDDIFSDSDDIVQHEPSYCHTGSGLSTMSSSGSVTMQSMSNALALASAVPPREMPQQVISAFPVVLPEVSLRSIHELPKTNKVVEQLKHDSVSKESAAQRATSPFLMRDSLYEMIMSRSPSRQNGSVAGSVTSNTITNGSTFGSSKDNLSLASGGPLRSPTSPTTHISPTSTSFDDSNCSPSHTAISSPSGDTTFVNLMSSAAVVPEESAETATGSFAEDVLPATTNDYEADVNSYDHDAVGIAYDDEALSEDALSASSRAASPVPGPRPDAMSLFATMHEPSGSDARDFTPELSDDAAVDVDALLESEHERAALPLFESAQGAGEQFPPTADVAFRAGRIGRRQGRAAAAELMHDDMSSGFGSEPTFNFTTSKLSGDGFADKAAARTVATSDGEPESPLAAIDSTELSAAPDVPLTRDKRDQYLQTLINRNTMRGSPTSSPSKRNVHTGITNVMRAASPAFSAAASDFAGGSGDEGDNENDSLAPPLGYSFRHRHISKRSEGSIEFGASRSSSALGMRDRSLEGDAPRSRPPSSLLHSREALSVSGASINGRMRASTVAVTSPIQQQANPVTPTRKVSPSLAVLKNRSLVSNSPAKLTSSSICSEPSPTGESSPAAAARVLTLSNNSRVRAMSTPPDSRPPSSLQPAKSAAQSNLNTARIGRVAALSQNFERQQQQQQQQGNAIPHRITIPMRPESVADQHDGHGVVASAPLGVYRADFGKPVVRSTSISSSHSTGAHGQSTKANRDDGSEPVADAADSEYQSQQQQEDQPHQQPSPPPPPPASGDVPPGGFGAGESGDGNGGGDEPSPNPRAMTLEVTTTDSNGSTTSHNSSLDASRGLAGSAQSSGGGLSAALLLDSHASADIGSSIFSSTESGKDAPAASTSRRDAEVERKSRFKELANRRKSGTLERISNSGVVKARRALLAASEPPSSSSSSSAASPRRAAGPSTTTKSASKVRFASAPSDETVATDERSPSPSSRFRSDGGIPEVSAVAQTSAAAFFEVPGEGRGRRESGDENITSSSFSSADLNLEGLQQASTAALHPVSVESPVAPPREPVLSSRHSSVGGGSGEDSLHILSSFDTMSTPESTPLDSAPENSKVGLLAQYNMNQRKLDYRLKRVSGESEQSYLSSSQNSQFTGGGPGMDDIELGFRTIGDAGPYSTGVDESSDEQLVPRTELSEMDVAADDMLGEEFHTLLPSRPRYNPQALFGLSTVAEEEEESRNPSMVASDAHRSIAADLQPVPSIPSSVAEVSRILSSMSTSSSISDPHRGPEMQERRHSPPRSPVRGLRSAMFDALVVPPRPLSLGGTQQLADYEVDAGEFSGVGADSVSLGQYEGLTQSRTPSLGSHHFDPNIVFGYNSEENSTMASRSSFDRSDIFSAGRPSSAGSRVLYMHPMDQPAADPQDGGYAGDNESRPSRTTDISNRPTSSRWHQHVNVFTGSTGSIHLGTDDGGSSSSGSDLAGKGKGVAHALPEMQQIQPGTSRRLEPPATTVEAIEEDLSTDEEPIPKMLFLESQEFEGYRPVGFHIQEHREEMRKIKRERKEAAKQGITLPEYKPERIVSPLWFIENNYLEPLPPDLHQMMLAERDICEALKTHRGRQHATEHPELKRELETASTISLQRLRDELGATVIQDGGHGTIKALTKRQNKRARKSGIAGLFNDTDVTGRRKSFLDSVDIPVSEANDSDSDESVGHRAGGMMADEAFGPIISQEFQDSGHELYRKPIIQGPPPGTAPRKRLVLRAPRNKSFSERVMDEINEINVTVRADVHGSVNVRSAGKFADTAADGTVRPSSVPRYVSALSGVPTGPFFQTPKASATAGYLYMRILSIEDVEGKPDSVYFVIRNGIDTLATTPVSVGGSTGSTVNQEFRILTDPSVSITMWMRFRSDAIVSRRRNAQAGPGCLPPLLRKLVRRNTRTRTRGDGDSVFDFAAAGAGRRDRYPERGTSAAYGDARSHGATQAASSVFYDPGADVGGAAGGKGLAQSRVTEETRGVAVVHVGEMLNEVFLRGLVDSWDVENVWESRRGARVQLQLFFIPECPLFREDELPRTLSECEMAMEVCGFHNRTLNSGFMSQRGGDTRFWRRRYFRLVGGFLFAYHETSRAPRCFIDLNDATRIVDHAADRQRLAQRRAPALSAPRRRPTHGRSSSDLESRRPTARFAPMRGHDYASDSEPADQVDVADPALLQRSSNRTDSGIVSLHASNDNVVDSGIQHSFSIEFGEGGSIEFYTASEKEKRVWVEVIRRLIGAIPKIPSWLIKLLHADVSDRIGSEAHSNASESSIGSHSIPSSRFYALAHPHTLL</sequence>
<evidence type="ECO:0000313" key="1">
    <source>
        <dbReference type="EMBL" id="KAJ2813158.1"/>
    </source>
</evidence>
<dbReference type="Proteomes" id="UP001140096">
    <property type="component" value="Unassembled WGS sequence"/>
</dbReference>
<accession>A0ACC1LQ77</accession>
<dbReference type="EMBL" id="JANBUP010000095">
    <property type="protein sequence ID" value="KAJ2813158.1"/>
    <property type="molecule type" value="Genomic_DNA"/>
</dbReference>
<comment type="caution">
    <text evidence="1">The sequence shown here is derived from an EMBL/GenBank/DDBJ whole genome shotgun (WGS) entry which is preliminary data.</text>
</comment>
<organism evidence="1 2">
    <name type="scientific">Coemansia furcata</name>
    <dbReference type="NCBI Taxonomy" id="417177"/>
    <lineage>
        <taxon>Eukaryota</taxon>
        <taxon>Fungi</taxon>
        <taxon>Fungi incertae sedis</taxon>
        <taxon>Zoopagomycota</taxon>
        <taxon>Kickxellomycotina</taxon>
        <taxon>Kickxellomycetes</taxon>
        <taxon>Kickxellales</taxon>
        <taxon>Kickxellaceae</taxon>
        <taxon>Coemansia</taxon>
    </lineage>
</organism>
<evidence type="ECO:0000313" key="2">
    <source>
        <dbReference type="Proteomes" id="UP001140096"/>
    </source>
</evidence>
<keyword evidence="2" id="KW-1185">Reference proteome</keyword>
<name>A0ACC1LQ77_9FUNG</name>